<keyword evidence="2" id="KW-0548">Nucleotidyltransferase</keyword>
<keyword evidence="2" id="KW-0808">Transferase</keyword>
<reference evidence="2 3" key="1">
    <citation type="journal article" date="2021" name="Elife">
        <title>Chloroplast acquisition without the gene transfer in kleptoplastic sea slugs, Plakobranchus ocellatus.</title>
        <authorList>
            <person name="Maeda T."/>
            <person name="Takahashi S."/>
            <person name="Yoshida T."/>
            <person name="Shimamura S."/>
            <person name="Takaki Y."/>
            <person name="Nagai Y."/>
            <person name="Toyoda A."/>
            <person name="Suzuki Y."/>
            <person name="Arimoto A."/>
            <person name="Ishii H."/>
            <person name="Satoh N."/>
            <person name="Nishiyama T."/>
            <person name="Hasebe M."/>
            <person name="Maruyama T."/>
            <person name="Minagawa J."/>
            <person name="Obokata J."/>
            <person name="Shigenobu S."/>
        </authorList>
    </citation>
    <scope>NUCLEOTIDE SEQUENCE [LARGE SCALE GENOMIC DNA]</scope>
</reference>
<name>A0AAV4FR40_9GAST</name>
<feature type="transmembrane region" description="Helical" evidence="1">
    <location>
        <begin position="79"/>
        <end position="100"/>
    </location>
</feature>
<keyword evidence="1" id="KW-0472">Membrane</keyword>
<dbReference type="GO" id="GO:0003964">
    <property type="term" value="F:RNA-directed DNA polymerase activity"/>
    <property type="evidence" value="ECO:0007669"/>
    <property type="project" value="UniProtKB-KW"/>
</dbReference>
<dbReference type="AlphaFoldDB" id="A0AAV4FR40"/>
<evidence type="ECO:0000256" key="1">
    <source>
        <dbReference type="SAM" id="Phobius"/>
    </source>
</evidence>
<gene>
    <name evidence="2" type="ORF">ElyMa_003929100</name>
</gene>
<comment type="caution">
    <text evidence="2">The sequence shown here is derived from an EMBL/GenBank/DDBJ whole genome shotgun (WGS) entry which is preliminary data.</text>
</comment>
<keyword evidence="1" id="KW-1133">Transmembrane helix</keyword>
<keyword evidence="3" id="KW-1185">Reference proteome</keyword>
<sequence length="119" mass="13198">MIWGGNSKGRVIEFEVKHWGCIARPDKCERISKTRIDPVSPQIYHVPGDIQVMLDDYFSGFRMRFSTNDYTTNWINLEVGIVIGCTISPIMFVMAVVVILEAAEGSAGSANLDDGCLVI</sequence>
<proteinExistence type="predicted"/>
<dbReference type="Proteomes" id="UP000762676">
    <property type="component" value="Unassembled WGS sequence"/>
</dbReference>
<accession>A0AAV4FR40</accession>
<evidence type="ECO:0000313" key="3">
    <source>
        <dbReference type="Proteomes" id="UP000762676"/>
    </source>
</evidence>
<keyword evidence="1" id="KW-0812">Transmembrane</keyword>
<organism evidence="2 3">
    <name type="scientific">Elysia marginata</name>
    <dbReference type="NCBI Taxonomy" id="1093978"/>
    <lineage>
        <taxon>Eukaryota</taxon>
        <taxon>Metazoa</taxon>
        <taxon>Spiralia</taxon>
        <taxon>Lophotrochozoa</taxon>
        <taxon>Mollusca</taxon>
        <taxon>Gastropoda</taxon>
        <taxon>Heterobranchia</taxon>
        <taxon>Euthyneura</taxon>
        <taxon>Panpulmonata</taxon>
        <taxon>Sacoglossa</taxon>
        <taxon>Placobranchoidea</taxon>
        <taxon>Plakobranchidae</taxon>
        <taxon>Elysia</taxon>
    </lineage>
</organism>
<evidence type="ECO:0000313" key="2">
    <source>
        <dbReference type="EMBL" id="GFR75782.1"/>
    </source>
</evidence>
<dbReference type="EMBL" id="BMAT01007981">
    <property type="protein sequence ID" value="GFR75782.1"/>
    <property type="molecule type" value="Genomic_DNA"/>
</dbReference>
<keyword evidence="2" id="KW-0695">RNA-directed DNA polymerase</keyword>
<protein>
    <submittedName>
        <fullName evidence="2">Reverse transcriptase</fullName>
    </submittedName>
</protein>